<evidence type="ECO:0000256" key="5">
    <source>
        <dbReference type="ARBA" id="ARBA00022989"/>
    </source>
</evidence>
<feature type="domain" description="Cation efflux protein cytoplasmic" evidence="9">
    <location>
        <begin position="214"/>
        <end position="290"/>
    </location>
</feature>
<comment type="similarity">
    <text evidence="2">Belongs to the cation diffusion facilitator (CDF) transporter (TC 2.A.4) family.</text>
</comment>
<evidence type="ECO:0000256" key="6">
    <source>
        <dbReference type="ARBA" id="ARBA00023136"/>
    </source>
</evidence>
<evidence type="ECO:0000256" key="3">
    <source>
        <dbReference type="ARBA" id="ARBA00022448"/>
    </source>
</evidence>
<feature type="transmembrane region" description="Helical" evidence="7">
    <location>
        <begin position="85"/>
        <end position="106"/>
    </location>
</feature>
<evidence type="ECO:0000259" key="8">
    <source>
        <dbReference type="Pfam" id="PF01545"/>
    </source>
</evidence>
<accession>S0G5Z7</accession>
<evidence type="ECO:0000256" key="7">
    <source>
        <dbReference type="SAM" id="Phobius"/>
    </source>
</evidence>
<comment type="subcellular location">
    <subcellularLocation>
        <location evidence="1">Membrane</location>
        <topology evidence="1">Multi-pass membrane protein</topology>
    </subcellularLocation>
</comment>
<dbReference type="NCBIfam" id="TIGR01297">
    <property type="entry name" value="CDF"/>
    <property type="match status" value="1"/>
</dbReference>
<evidence type="ECO:0000313" key="10">
    <source>
        <dbReference type="EMBL" id="EMS81399.1"/>
    </source>
</evidence>
<dbReference type="InterPro" id="IPR036837">
    <property type="entry name" value="Cation_efflux_CTD_sf"/>
</dbReference>
<dbReference type="SUPFAM" id="SSF160240">
    <property type="entry name" value="Cation efflux protein cytoplasmic domain-like"/>
    <property type="match status" value="1"/>
</dbReference>
<dbReference type="InterPro" id="IPR027470">
    <property type="entry name" value="Cation_efflux_CTD"/>
</dbReference>
<dbReference type="GO" id="GO:0008324">
    <property type="term" value="F:monoatomic cation transmembrane transporter activity"/>
    <property type="evidence" value="ECO:0007669"/>
    <property type="project" value="InterPro"/>
</dbReference>
<evidence type="ECO:0000256" key="1">
    <source>
        <dbReference type="ARBA" id="ARBA00004141"/>
    </source>
</evidence>
<dbReference type="PANTHER" id="PTHR43840:SF15">
    <property type="entry name" value="MITOCHONDRIAL METAL TRANSPORTER 1-RELATED"/>
    <property type="match status" value="1"/>
</dbReference>
<keyword evidence="5 7" id="KW-1133">Transmembrane helix</keyword>
<organism evidence="10 11">
    <name type="scientific">Desulfotignum phosphitoxidans DSM 13687</name>
    <dbReference type="NCBI Taxonomy" id="1286635"/>
    <lineage>
        <taxon>Bacteria</taxon>
        <taxon>Pseudomonadati</taxon>
        <taxon>Thermodesulfobacteriota</taxon>
        <taxon>Desulfobacteria</taxon>
        <taxon>Desulfobacterales</taxon>
        <taxon>Desulfobacteraceae</taxon>
        <taxon>Desulfotignum</taxon>
    </lineage>
</organism>
<dbReference type="Gene3D" id="3.30.70.1350">
    <property type="entry name" value="Cation efflux protein, cytoplasmic domain"/>
    <property type="match status" value="1"/>
</dbReference>
<dbReference type="PANTHER" id="PTHR43840">
    <property type="entry name" value="MITOCHONDRIAL METAL TRANSPORTER 1-RELATED"/>
    <property type="match status" value="1"/>
</dbReference>
<dbReference type="SUPFAM" id="SSF161111">
    <property type="entry name" value="Cation efflux protein transmembrane domain-like"/>
    <property type="match status" value="1"/>
</dbReference>
<feature type="transmembrane region" description="Helical" evidence="7">
    <location>
        <begin position="157"/>
        <end position="178"/>
    </location>
</feature>
<proteinExistence type="inferred from homology"/>
<reference evidence="10 11" key="1">
    <citation type="journal article" date="2013" name="Genome Announc.">
        <title>Draft Genome Sequence of Desulfotignum phosphitoxidans DSM 13687 Strain FiPS-3.</title>
        <authorList>
            <person name="Poehlein A."/>
            <person name="Daniel R."/>
            <person name="Simeonova D.D."/>
        </authorList>
    </citation>
    <scope>NUCLEOTIDE SEQUENCE [LARGE SCALE GENOMIC DNA]</scope>
    <source>
        <strain evidence="10 11">DSM 13687</strain>
    </source>
</reference>
<dbReference type="RefSeq" id="WP_006964123.1">
    <property type="nucleotide sequence ID" value="NZ_APJX01000001.1"/>
</dbReference>
<evidence type="ECO:0000256" key="2">
    <source>
        <dbReference type="ARBA" id="ARBA00008114"/>
    </source>
</evidence>
<gene>
    <name evidence="10" type="ORF">Dpo_1c05400</name>
</gene>
<dbReference type="GO" id="GO:0016020">
    <property type="term" value="C:membrane"/>
    <property type="evidence" value="ECO:0007669"/>
    <property type="project" value="UniProtKB-SubCell"/>
</dbReference>
<dbReference type="Proteomes" id="UP000014216">
    <property type="component" value="Unassembled WGS sequence"/>
</dbReference>
<name>S0G5Z7_9BACT</name>
<comment type="caution">
    <text evidence="10">The sequence shown here is derived from an EMBL/GenBank/DDBJ whole genome shotgun (WGS) entry which is preliminary data.</text>
</comment>
<feature type="domain" description="Cation efflux protein transmembrane" evidence="8">
    <location>
        <begin position="15"/>
        <end position="207"/>
    </location>
</feature>
<dbReference type="Pfam" id="PF16916">
    <property type="entry name" value="ZT_dimer"/>
    <property type="match status" value="1"/>
</dbReference>
<dbReference type="PATRIC" id="fig|1286635.3.peg.573"/>
<dbReference type="AlphaFoldDB" id="S0G5Z7"/>
<evidence type="ECO:0000259" key="9">
    <source>
        <dbReference type="Pfam" id="PF16916"/>
    </source>
</evidence>
<dbReference type="InterPro" id="IPR027469">
    <property type="entry name" value="Cation_efflux_TMD_sf"/>
</dbReference>
<evidence type="ECO:0000256" key="4">
    <source>
        <dbReference type="ARBA" id="ARBA00022692"/>
    </source>
</evidence>
<feature type="transmembrane region" description="Helical" evidence="7">
    <location>
        <begin position="12"/>
        <end position="33"/>
    </location>
</feature>
<sequence>MPDMDRDRKIRKVTWIGLCINVALSALKISAGVFGHSQAVLADGIHSISDTVTDFAVIIGSYYWSRPPDSCHPYGHRRYETLVTMFIGVILLVAGAAIGWEAIITIREKHAQPPSMTALWAAVISIIIKEFLYQWTARVGKKIKSMSLVANAWHHRLDSFSSIPVFIAVGASIVFPGWTFLDHAGAIFVTAFIFHAAVKIIFDGIKEFVDIGASEEVLKQIKSLAESHPSVLQAHGIRTRYMGSNLQVNLHVVVDSHMTVFDGHEVAEAVKKQILENGPEVIDVEIHIEPSESKITEE</sequence>
<feature type="transmembrane region" description="Helical" evidence="7">
    <location>
        <begin position="118"/>
        <end position="136"/>
    </location>
</feature>
<dbReference type="EMBL" id="APJX01000001">
    <property type="protein sequence ID" value="EMS81399.1"/>
    <property type="molecule type" value="Genomic_DNA"/>
</dbReference>
<protein>
    <submittedName>
        <fullName evidence="10">Co/Zn/Cd efflux/resistance protein</fullName>
    </submittedName>
</protein>
<dbReference type="Gene3D" id="1.20.1510.10">
    <property type="entry name" value="Cation efflux protein transmembrane domain"/>
    <property type="match status" value="1"/>
</dbReference>
<dbReference type="InterPro" id="IPR050291">
    <property type="entry name" value="CDF_Transporter"/>
</dbReference>
<keyword evidence="3" id="KW-0813">Transport</keyword>
<dbReference type="InterPro" id="IPR058533">
    <property type="entry name" value="Cation_efflux_TM"/>
</dbReference>
<dbReference type="FunFam" id="1.20.1510.10:FF:000006">
    <property type="entry name" value="Divalent cation efflux transporter"/>
    <property type="match status" value="1"/>
</dbReference>
<dbReference type="Pfam" id="PF01545">
    <property type="entry name" value="Cation_efflux"/>
    <property type="match status" value="1"/>
</dbReference>
<keyword evidence="11" id="KW-1185">Reference proteome</keyword>
<keyword evidence="6 7" id="KW-0472">Membrane</keyword>
<keyword evidence="4 7" id="KW-0812">Transmembrane</keyword>
<evidence type="ECO:0000313" key="11">
    <source>
        <dbReference type="Proteomes" id="UP000014216"/>
    </source>
</evidence>
<dbReference type="InterPro" id="IPR002524">
    <property type="entry name" value="Cation_efflux"/>
</dbReference>